<feature type="region of interest" description="Disordered" evidence="1">
    <location>
        <begin position="318"/>
        <end position="396"/>
    </location>
</feature>
<evidence type="ECO:0000256" key="1">
    <source>
        <dbReference type="SAM" id="MobiDB-lite"/>
    </source>
</evidence>
<feature type="region of interest" description="Disordered" evidence="1">
    <location>
        <begin position="143"/>
        <end position="176"/>
    </location>
</feature>
<dbReference type="RefSeq" id="XP_005092243.2">
    <property type="nucleotide sequence ID" value="XM_005092186.2"/>
</dbReference>
<feature type="compositionally biased region" description="Low complexity" evidence="1">
    <location>
        <begin position="195"/>
        <end position="207"/>
    </location>
</feature>
<dbReference type="GeneID" id="101850464"/>
<dbReference type="Proteomes" id="UP000694888">
    <property type="component" value="Unplaced"/>
</dbReference>
<evidence type="ECO:0000313" key="3">
    <source>
        <dbReference type="RefSeq" id="XP_005092243.2"/>
    </source>
</evidence>
<feature type="region of interest" description="Disordered" evidence="1">
    <location>
        <begin position="195"/>
        <end position="239"/>
    </location>
</feature>
<accession>A0ABM0JF27</accession>
<keyword evidence="2" id="KW-1185">Reference proteome</keyword>
<feature type="compositionally biased region" description="Polar residues" evidence="1">
    <location>
        <begin position="360"/>
        <end position="375"/>
    </location>
</feature>
<protein>
    <submittedName>
        <fullName evidence="3">Trinucleotide repeat-containing gene 18 protein</fullName>
    </submittedName>
</protein>
<gene>
    <name evidence="3" type="primary">LOC101850464</name>
</gene>
<feature type="compositionally biased region" description="Low complexity" evidence="1">
    <location>
        <begin position="144"/>
        <end position="155"/>
    </location>
</feature>
<organism evidence="2 3">
    <name type="scientific">Aplysia californica</name>
    <name type="common">California sea hare</name>
    <dbReference type="NCBI Taxonomy" id="6500"/>
    <lineage>
        <taxon>Eukaryota</taxon>
        <taxon>Metazoa</taxon>
        <taxon>Spiralia</taxon>
        <taxon>Lophotrochozoa</taxon>
        <taxon>Mollusca</taxon>
        <taxon>Gastropoda</taxon>
        <taxon>Heterobranchia</taxon>
        <taxon>Euthyneura</taxon>
        <taxon>Tectipleura</taxon>
        <taxon>Aplysiida</taxon>
        <taxon>Aplysioidea</taxon>
        <taxon>Aplysiidae</taxon>
        <taxon>Aplysia</taxon>
    </lineage>
</organism>
<proteinExistence type="predicted"/>
<evidence type="ECO:0000313" key="2">
    <source>
        <dbReference type="Proteomes" id="UP000694888"/>
    </source>
</evidence>
<feature type="compositionally biased region" description="Low complexity" evidence="1">
    <location>
        <begin position="318"/>
        <end position="355"/>
    </location>
</feature>
<feature type="compositionally biased region" description="Low complexity" evidence="1">
    <location>
        <begin position="225"/>
        <end position="234"/>
    </location>
</feature>
<name>A0ABM0JF27_APLCA</name>
<reference evidence="3" key="1">
    <citation type="submission" date="2025-08" db="UniProtKB">
        <authorList>
            <consortium name="RefSeq"/>
        </authorList>
    </citation>
    <scope>IDENTIFICATION</scope>
</reference>
<sequence length="396" mass="42045">MTSKLFLVTAHWRLHGQSQETRRLQWSVDDSNFLKFSVRLEQVFEGKFDKGNVSISYADPFGCHGFITMSSNSEFEIGLQSMSTDLEIFIDERCSPGIQLVEDNWSTVTTTTISSHCSSRDFAMSPRSGNELPTSCPDLERVFSTSTSLSPNPSSGGFSFNDGVAEKSQSETRTSARSKIVLEKDCTITASASISSSSFSSNSNPTSKDGATEAGSSSNNCAKCGKNNTNNSSTGSGGSYNGVSTNDKPCFCKSCYSKVNTWATSTANKTAKNNESALPRNDSTKDLAAKEDSRLQNPSPHNPDTEIAAAAQAAAAAASAETPPAVTAAAGPITGGVVSPRSPSSKSPPMYSKLPPGNPSRRTSASAQAENNQGISPEGLRRRLAFQQSKSKRQTT</sequence>